<dbReference type="PANTHER" id="PTHR45528">
    <property type="entry name" value="SENSOR HISTIDINE KINASE CPXA"/>
    <property type="match status" value="1"/>
</dbReference>
<dbReference type="AlphaFoldDB" id="A0AAX3WZS5"/>
<dbReference type="GO" id="GO:0000155">
    <property type="term" value="F:phosphorelay sensor kinase activity"/>
    <property type="evidence" value="ECO:0007669"/>
    <property type="project" value="InterPro"/>
</dbReference>
<comment type="catalytic activity">
    <reaction evidence="1">
        <text>ATP + protein L-histidine = ADP + protein N-phospho-L-histidine.</text>
        <dbReference type="EC" id="2.7.13.3"/>
    </reaction>
</comment>
<evidence type="ECO:0000256" key="10">
    <source>
        <dbReference type="ARBA" id="ARBA00022840"/>
    </source>
</evidence>
<dbReference type="EMBL" id="CP126101">
    <property type="protein sequence ID" value="WHY53265.1"/>
    <property type="molecule type" value="Genomic_DNA"/>
</dbReference>
<dbReference type="Proteomes" id="UP001178322">
    <property type="component" value="Chromosome"/>
</dbReference>
<proteinExistence type="predicted"/>
<evidence type="ECO:0000259" key="15">
    <source>
        <dbReference type="PROSITE" id="PS50109"/>
    </source>
</evidence>
<sequence>MKQNRSLFSRFLKVHFLFIFFPLLVLIFFTAFVPDSNEKEMNMLNLFYFTVLLFGFIIVAFVVISWLFFMRLRKRLTGLQEVMSFSANNNSFPEPISVQTDRMDEIDQLGSSFNWMIQQLEGSRKREYEEELLRHRLIANLSHDLRTPLTILRGLITRLNKESMSFEGQDSLAEMNHTITRVGDLMDDLLSYTLLSSGKHPFHPTSTDIVRLVRASVAEWYPAFEDKEIQLDVDLPTENTFYWEADPKWMTRVLDNLFQNILRHAAEGKYTNIVVDLEKELIIVADRGPGMDNSSYEGGAGIGLSASNYMLKKMKLKADFTSNENGTRVAIGRA</sequence>
<keyword evidence="12" id="KW-0902">Two-component regulatory system</keyword>
<keyword evidence="10" id="KW-0067">ATP-binding</keyword>
<dbReference type="InterPro" id="IPR003660">
    <property type="entry name" value="HAMP_dom"/>
</dbReference>
<keyword evidence="8" id="KW-0547">Nucleotide-binding</keyword>
<dbReference type="Gene3D" id="1.10.287.130">
    <property type="match status" value="1"/>
</dbReference>
<keyword evidence="7 14" id="KW-0812">Transmembrane</keyword>
<dbReference type="CDD" id="cd00082">
    <property type="entry name" value="HisKA"/>
    <property type="match status" value="1"/>
</dbReference>
<dbReference type="SUPFAM" id="SSF55874">
    <property type="entry name" value="ATPase domain of HSP90 chaperone/DNA topoisomerase II/histidine kinase"/>
    <property type="match status" value="1"/>
</dbReference>
<evidence type="ECO:0000313" key="18">
    <source>
        <dbReference type="Proteomes" id="UP001178322"/>
    </source>
</evidence>
<evidence type="ECO:0000256" key="8">
    <source>
        <dbReference type="ARBA" id="ARBA00022741"/>
    </source>
</evidence>
<dbReference type="Pfam" id="PF00512">
    <property type="entry name" value="HisKA"/>
    <property type="match status" value="1"/>
</dbReference>
<evidence type="ECO:0000256" key="12">
    <source>
        <dbReference type="ARBA" id="ARBA00023012"/>
    </source>
</evidence>
<evidence type="ECO:0000256" key="11">
    <source>
        <dbReference type="ARBA" id="ARBA00022989"/>
    </source>
</evidence>
<keyword evidence="9 17" id="KW-0418">Kinase</keyword>
<dbReference type="InterPro" id="IPR036097">
    <property type="entry name" value="HisK_dim/P_sf"/>
</dbReference>
<dbReference type="InterPro" id="IPR003594">
    <property type="entry name" value="HATPase_dom"/>
</dbReference>
<dbReference type="Gene3D" id="6.10.340.10">
    <property type="match status" value="1"/>
</dbReference>
<dbReference type="Gene3D" id="3.30.565.10">
    <property type="entry name" value="Histidine kinase-like ATPase, C-terminal domain"/>
    <property type="match status" value="1"/>
</dbReference>
<evidence type="ECO:0000256" key="1">
    <source>
        <dbReference type="ARBA" id="ARBA00000085"/>
    </source>
</evidence>
<keyword evidence="4" id="KW-1003">Cell membrane</keyword>
<protein>
    <recommendedName>
        <fullName evidence="3">histidine kinase</fullName>
        <ecNumber evidence="3">2.7.13.3</ecNumber>
    </recommendedName>
</protein>
<evidence type="ECO:0000259" key="16">
    <source>
        <dbReference type="PROSITE" id="PS50885"/>
    </source>
</evidence>
<dbReference type="InterPro" id="IPR003661">
    <property type="entry name" value="HisK_dim/P_dom"/>
</dbReference>
<reference evidence="17" key="1">
    <citation type="submission" date="2023-05" db="EMBL/GenBank/DDBJ databases">
        <title>Comparative genomics of Bacillaceae isolates and their secondary metabolite potential.</title>
        <authorList>
            <person name="Song L."/>
            <person name="Nielsen L.J."/>
            <person name="Mohite O."/>
            <person name="Xu X."/>
            <person name="Weber T."/>
            <person name="Kovacs A.T."/>
        </authorList>
    </citation>
    <scope>NUCLEOTIDE SEQUENCE</scope>
    <source>
        <strain evidence="17">LY1</strain>
    </source>
</reference>
<evidence type="ECO:0000256" key="7">
    <source>
        <dbReference type="ARBA" id="ARBA00022692"/>
    </source>
</evidence>
<feature type="domain" description="HAMP" evidence="16">
    <location>
        <begin position="70"/>
        <end position="125"/>
    </location>
</feature>
<evidence type="ECO:0000256" key="2">
    <source>
        <dbReference type="ARBA" id="ARBA00004651"/>
    </source>
</evidence>
<dbReference type="Pfam" id="PF02518">
    <property type="entry name" value="HATPase_c"/>
    <property type="match status" value="1"/>
</dbReference>
<dbReference type="PROSITE" id="PS50109">
    <property type="entry name" value="HIS_KIN"/>
    <property type="match status" value="1"/>
</dbReference>
<dbReference type="PROSITE" id="PS50885">
    <property type="entry name" value="HAMP"/>
    <property type="match status" value="1"/>
</dbReference>
<comment type="subcellular location">
    <subcellularLocation>
        <location evidence="2">Cell membrane</location>
        <topology evidence="2">Multi-pass membrane protein</topology>
    </subcellularLocation>
</comment>
<feature type="transmembrane region" description="Helical" evidence="14">
    <location>
        <begin position="12"/>
        <end position="34"/>
    </location>
</feature>
<evidence type="ECO:0000256" key="6">
    <source>
        <dbReference type="ARBA" id="ARBA00022679"/>
    </source>
</evidence>
<dbReference type="GO" id="GO:0005886">
    <property type="term" value="C:plasma membrane"/>
    <property type="evidence" value="ECO:0007669"/>
    <property type="project" value="UniProtKB-SubCell"/>
</dbReference>
<evidence type="ECO:0000256" key="9">
    <source>
        <dbReference type="ARBA" id="ARBA00022777"/>
    </source>
</evidence>
<dbReference type="SUPFAM" id="SSF47384">
    <property type="entry name" value="Homodimeric domain of signal transducing histidine kinase"/>
    <property type="match status" value="1"/>
</dbReference>
<evidence type="ECO:0000313" key="17">
    <source>
        <dbReference type="EMBL" id="WHY53265.1"/>
    </source>
</evidence>
<evidence type="ECO:0000256" key="5">
    <source>
        <dbReference type="ARBA" id="ARBA00022553"/>
    </source>
</evidence>
<keyword evidence="5" id="KW-0597">Phosphoprotein</keyword>
<gene>
    <name evidence="17" type="ORF">QNH24_08490</name>
</gene>
<dbReference type="SMART" id="SM00388">
    <property type="entry name" value="HisKA"/>
    <property type="match status" value="1"/>
</dbReference>
<feature type="domain" description="Histidine kinase" evidence="15">
    <location>
        <begin position="140"/>
        <end position="334"/>
    </location>
</feature>
<organism evidence="17 18">
    <name type="scientific">Lysinibacillus pakistanensis</name>
    <dbReference type="NCBI Taxonomy" id="759811"/>
    <lineage>
        <taxon>Bacteria</taxon>
        <taxon>Bacillati</taxon>
        <taxon>Bacillota</taxon>
        <taxon>Bacilli</taxon>
        <taxon>Bacillales</taxon>
        <taxon>Bacillaceae</taxon>
        <taxon>Lysinibacillus</taxon>
    </lineage>
</organism>
<dbReference type="InterPro" id="IPR050398">
    <property type="entry name" value="HssS/ArlS-like"/>
</dbReference>
<dbReference type="EC" id="2.7.13.3" evidence="3"/>
<evidence type="ECO:0000256" key="4">
    <source>
        <dbReference type="ARBA" id="ARBA00022475"/>
    </source>
</evidence>
<keyword evidence="13 14" id="KW-0472">Membrane</keyword>
<evidence type="ECO:0000256" key="13">
    <source>
        <dbReference type="ARBA" id="ARBA00023136"/>
    </source>
</evidence>
<dbReference type="InterPro" id="IPR036890">
    <property type="entry name" value="HATPase_C_sf"/>
</dbReference>
<dbReference type="GO" id="GO:0005524">
    <property type="term" value="F:ATP binding"/>
    <property type="evidence" value="ECO:0007669"/>
    <property type="project" value="UniProtKB-KW"/>
</dbReference>
<dbReference type="RefSeq" id="WP_283871621.1">
    <property type="nucleotide sequence ID" value="NZ_CP126101.1"/>
</dbReference>
<dbReference type="PANTHER" id="PTHR45528:SF1">
    <property type="entry name" value="SENSOR HISTIDINE KINASE CPXA"/>
    <property type="match status" value="1"/>
</dbReference>
<dbReference type="InterPro" id="IPR005467">
    <property type="entry name" value="His_kinase_dom"/>
</dbReference>
<name>A0AAX3WZS5_9BACI</name>
<keyword evidence="11 14" id="KW-1133">Transmembrane helix</keyword>
<evidence type="ECO:0000256" key="14">
    <source>
        <dbReference type="SAM" id="Phobius"/>
    </source>
</evidence>
<evidence type="ECO:0000256" key="3">
    <source>
        <dbReference type="ARBA" id="ARBA00012438"/>
    </source>
</evidence>
<keyword evidence="6" id="KW-0808">Transferase</keyword>
<accession>A0AAX3WZS5</accession>
<feature type="transmembrane region" description="Helical" evidence="14">
    <location>
        <begin position="46"/>
        <end position="69"/>
    </location>
</feature>